<protein>
    <submittedName>
        <fullName evidence="3">Uncharacterized protein</fullName>
    </submittedName>
</protein>
<keyword evidence="2" id="KW-0732">Signal</keyword>
<dbReference type="AlphaFoldDB" id="A0A812R8C1"/>
<comment type="caution">
    <text evidence="3">The sequence shown here is derived from an EMBL/GenBank/DDBJ whole genome shotgun (WGS) entry which is preliminary data.</text>
</comment>
<organism evidence="3 4">
    <name type="scientific">Symbiodinium natans</name>
    <dbReference type="NCBI Taxonomy" id="878477"/>
    <lineage>
        <taxon>Eukaryota</taxon>
        <taxon>Sar</taxon>
        <taxon>Alveolata</taxon>
        <taxon>Dinophyceae</taxon>
        <taxon>Suessiales</taxon>
        <taxon>Symbiodiniaceae</taxon>
        <taxon>Symbiodinium</taxon>
    </lineage>
</organism>
<feature type="transmembrane region" description="Helical" evidence="1">
    <location>
        <begin position="187"/>
        <end position="210"/>
    </location>
</feature>
<evidence type="ECO:0000256" key="1">
    <source>
        <dbReference type="SAM" id="Phobius"/>
    </source>
</evidence>
<evidence type="ECO:0000313" key="3">
    <source>
        <dbReference type="EMBL" id="CAE7425169.1"/>
    </source>
</evidence>
<evidence type="ECO:0000313" key="4">
    <source>
        <dbReference type="Proteomes" id="UP000604046"/>
    </source>
</evidence>
<keyword evidence="1" id="KW-1133">Transmembrane helix</keyword>
<feature type="chain" id="PRO_5032908329" evidence="2">
    <location>
        <begin position="27"/>
        <end position="225"/>
    </location>
</feature>
<name>A0A812R8C1_9DINO</name>
<feature type="signal peptide" evidence="2">
    <location>
        <begin position="1"/>
        <end position="26"/>
    </location>
</feature>
<dbReference type="EMBL" id="CAJNDS010002312">
    <property type="protein sequence ID" value="CAE7425169.1"/>
    <property type="molecule type" value="Genomic_DNA"/>
</dbReference>
<accession>A0A812R8C1</accession>
<sequence length="225" mass="23718">MQRTRRPAGIAGLLVIVAVTIKGAGCGFSSLSGPAAGFGHERARWPPCRAGIPCRSSISEVTASWSEAERKALELLEEKQPAWRRSYLGPKTEEDVQETFRAIASAAGGEEQGLNAIERNLALMVFLPKQIAASSEALSAELGPDVALDVIRKNPGVLTVPPASIKENVGAIVPIANVVGFFADNPLFAQGLFAVLGLAVTYAVVVASWLERPSRSPPFLCSLAG</sequence>
<keyword evidence="1" id="KW-0472">Membrane</keyword>
<keyword evidence="4" id="KW-1185">Reference proteome</keyword>
<dbReference type="Proteomes" id="UP000604046">
    <property type="component" value="Unassembled WGS sequence"/>
</dbReference>
<proteinExistence type="predicted"/>
<reference evidence="3" key="1">
    <citation type="submission" date="2021-02" db="EMBL/GenBank/DDBJ databases">
        <authorList>
            <person name="Dougan E. K."/>
            <person name="Rhodes N."/>
            <person name="Thang M."/>
            <person name="Chan C."/>
        </authorList>
    </citation>
    <scope>NUCLEOTIDE SEQUENCE</scope>
</reference>
<dbReference type="OrthoDB" id="427975at2759"/>
<gene>
    <name evidence="3" type="ORF">SNAT2548_LOCUS23134</name>
</gene>
<keyword evidence="1" id="KW-0812">Transmembrane</keyword>
<evidence type="ECO:0000256" key="2">
    <source>
        <dbReference type="SAM" id="SignalP"/>
    </source>
</evidence>